<dbReference type="InterPro" id="IPR037171">
    <property type="entry name" value="NagB/RpiA_transferase-like"/>
</dbReference>
<comment type="cofactor">
    <cofactor evidence="5">
        <name>Mg(2+)</name>
        <dbReference type="ChEBI" id="CHEBI:18420"/>
    </cofactor>
</comment>
<dbReference type="PIRSF" id="PIRSF006806">
    <property type="entry name" value="FTHF_cligase"/>
    <property type="match status" value="1"/>
</dbReference>
<dbReference type="Gene3D" id="3.40.50.10420">
    <property type="entry name" value="NagB/RpiA/CoA transferase-like"/>
    <property type="match status" value="1"/>
</dbReference>
<gene>
    <name evidence="6" type="ORF">HMPREF0501_00522</name>
</gene>
<keyword evidence="7" id="KW-1185">Reference proteome</keyword>
<organism evidence="6 7">
    <name type="scientific">Limosilactobacillus coleohominis 101-4-CHN</name>
    <dbReference type="NCBI Taxonomy" id="575594"/>
    <lineage>
        <taxon>Bacteria</taxon>
        <taxon>Bacillati</taxon>
        <taxon>Bacillota</taxon>
        <taxon>Bacilli</taxon>
        <taxon>Lactobacillales</taxon>
        <taxon>Lactobacillaceae</taxon>
        <taxon>Limosilactobacillus</taxon>
    </lineage>
</organism>
<dbReference type="HOGENOM" id="CLU_066245_2_2_9"/>
<dbReference type="GO" id="GO:0005524">
    <property type="term" value="F:ATP binding"/>
    <property type="evidence" value="ECO:0007669"/>
    <property type="project" value="UniProtKB-KW"/>
</dbReference>
<keyword evidence="3 4" id="KW-0067">ATP-binding</keyword>
<keyword evidence="6" id="KW-0436">Ligase</keyword>
<dbReference type="GO" id="GO:0046872">
    <property type="term" value="F:metal ion binding"/>
    <property type="evidence" value="ECO:0007669"/>
    <property type="project" value="UniProtKB-KW"/>
</dbReference>
<dbReference type="Proteomes" id="UP000003987">
    <property type="component" value="Unassembled WGS sequence"/>
</dbReference>
<dbReference type="GO" id="GO:0030272">
    <property type="term" value="F:5-formyltetrahydrofolate cyclo-ligase activity"/>
    <property type="evidence" value="ECO:0007669"/>
    <property type="project" value="UniProtKB-EC"/>
</dbReference>
<keyword evidence="2 4" id="KW-0547">Nucleotide-binding</keyword>
<dbReference type="EMBL" id="GG698802">
    <property type="protein sequence ID" value="EEU31117.1"/>
    <property type="molecule type" value="Genomic_DNA"/>
</dbReference>
<dbReference type="InterPro" id="IPR024185">
    <property type="entry name" value="FTHF_cligase-like_sf"/>
</dbReference>
<accession>C7XV06</accession>
<evidence type="ECO:0000256" key="2">
    <source>
        <dbReference type="ARBA" id="ARBA00022741"/>
    </source>
</evidence>
<sequence length="185" mass="21011">MYSKKEMRQAYIARLQQLDLNTRLEEEKQLASKLYDQPEWLSAQTISITLSQSFEINTAPIILHARHKGQQVVVPRTLPHRQMEFVTLTEETQFAESHFGVLEPVNGQVVTPDQIDLMIVPGVAFTLSGKRLGFGGGYYDRYLTKYHGPKLALALNTQLADDDEWTTEEFDIPMDRVVNLAGDEG</sequence>
<dbReference type="PANTHER" id="PTHR23407">
    <property type="entry name" value="ATPASE INHIBITOR/5-FORMYLTETRAHYDROFOLATE CYCLO-LIGASE"/>
    <property type="match status" value="1"/>
</dbReference>
<keyword evidence="5" id="KW-0460">Magnesium</keyword>
<dbReference type="GO" id="GO:0035999">
    <property type="term" value="P:tetrahydrofolate interconversion"/>
    <property type="evidence" value="ECO:0007669"/>
    <property type="project" value="TreeGrafter"/>
</dbReference>
<comment type="similarity">
    <text evidence="1 5">Belongs to the 5-formyltetrahydrofolate cyclo-ligase family.</text>
</comment>
<evidence type="ECO:0000256" key="3">
    <source>
        <dbReference type="ARBA" id="ARBA00022840"/>
    </source>
</evidence>
<dbReference type="GO" id="GO:0009396">
    <property type="term" value="P:folic acid-containing compound biosynthetic process"/>
    <property type="evidence" value="ECO:0007669"/>
    <property type="project" value="TreeGrafter"/>
</dbReference>
<dbReference type="PANTHER" id="PTHR23407:SF1">
    <property type="entry name" value="5-FORMYLTETRAHYDROFOLATE CYCLO-LIGASE"/>
    <property type="match status" value="1"/>
</dbReference>
<dbReference type="eggNOG" id="COG0212">
    <property type="taxonomic scope" value="Bacteria"/>
</dbReference>
<evidence type="ECO:0000256" key="4">
    <source>
        <dbReference type="PIRSR" id="PIRSR006806-1"/>
    </source>
</evidence>
<feature type="binding site" evidence="4">
    <location>
        <begin position="4"/>
        <end position="8"/>
    </location>
    <ligand>
        <name>ATP</name>
        <dbReference type="ChEBI" id="CHEBI:30616"/>
    </ligand>
</feature>
<proteinExistence type="inferred from homology"/>
<dbReference type="NCBIfam" id="TIGR02727">
    <property type="entry name" value="MTHFS_bact"/>
    <property type="match status" value="1"/>
</dbReference>
<protein>
    <recommendedName>
        <fullName evidence="5">5-formyltetrahydrofolate cyclo-ligase</fullName>
        <ecNumber evidence="5">6.3.3.2</ecNumber>
    </recommendedName>
</protein>
<evidence type="ECO:0000256" key="5">
    <source>
        <dbReference type="RuleBase" id="RU361279"/>
    </source>
</evidence>
<feature type="binding site" evidence="4">
    <location>
        <position position="55"/>
    </location>
    <ligand>
        <name>substrate</name>
    </ligand>
</feature>
<keyword evidence="5" id="KW-0479">Metal-binding</keyword>
<dbReference type="RefSeq" id="WP_006916313.1">
    <property type="nucleotide sequence ID" value="NZ_GG698802.1"/>
</dbReference>
<reference evidence="6 7" key="1">
    <citation type="submission" date="2009-06" db="EMBL/GenBank/DDBJ databases">
        <title>The Genome Sequence of Lactobacillus coleohominis strain 101-4-CHN.</title>
        <authorList>
            <consortium name="The Broad Institute Genome Sequencing Platform"/>
            <person name="Ward D."/>
            <person name="Young S.K."/>
            <person name="Zeng Q."/>
            <person name="Koehrsen M."/>
            <person name="Alvarado L."/>
            <person name="Berlin A."/>
            <person name="Borenstein D."/>
            <person name="Chen Z."/>
            <person name="Engels R."/>
            <person name="Freedman E."/>
            <person name="Gellesch M."/>
            <person name="Goldberg J."/>
            <person name="Griggs A."/>
            <person name="Gujja S."/>
            <person name="Heiman D."/>
            <person name="Hepburn T."/>
            <person name="Howarth C."/>
            <person name="Jen D."/>
            <person name="Larson L."/>
            <person name="Lewis B."/>
            <person name="Mehta T."/>
            <person name="Park D."/>
            <person name="Pearson M."/>
            <person name="Roberts A."/>
            <person name="Saif S."/>
            <person name="Shea T."/>
            <person name="Shenoy N."/>
            <person name="Sisk P."/>
            <person name="Stolte C."/>
            <person name="Sykes S."/>
            <person name="Walk T."/>
            <person name="White J."/>
            <person name="Yandava C."/>
            <person name="Liu Y."/>
            <person name="Xu Q."/>
            <person name="Lander E."/>
            <person name="Nusbaum C."/>
            <person name="Galagan J."/>
            <person name="Birren B."/>
        </authorList>
    </citation>
    <scope>NUCLEOTIDE SEQUENCE [LARGE SCALE GENOMIC DNA]</scope>
    <source>
        <strain evidence="6 7">101-4-CHN</strain>
    </source>
</reference>
<dbReference type="EC" id="6.3.3.2" evidence="5"/>
<evidence type="ECO:0000256" key="1">
    <source>
        <dbReference type="ARBA" id="ARBA00010638"/>
    </source>
</evidence>
<feature type="binding site" evidence="4">
    <location>
        <begin position="131"/>
        <end position="139"/>
    </location>
    <ligand>
        <name>ATP</name>
        <dbReference type="ChEBI" id="CHEBI:30616"/>
    </ligand>
</feature>
<evidence type="ECO:0000313" key="7">
    <source>
        <dbReference type="Proteomes" id="UP000003987"/>
    </source>
</evidence>
<dbReference type="Pfam" id="PF01812">
    <property type="entry name" value="5-FTHF_cyc-lig"/>
    <property type="match status" value="1"/>
</dbReference>
<dbReference type="STRING" id="575594.HMPREF0501_00522"/>
<dbReference type="InterPro" id="IPR002698">
    <property type="entry name" value="FTHF_cligase"/>
</dbReference>
<feature type="binding site" evidence="4">
    <location>
        <position position="50"/>
    </location>
    <ligand>
        <name>substrate</name>
    </ligand>
</feature>
<name>C7XV06_9LACO</name>
<evidence type="ECO:0000313" key="6">
    <source>
        <dbReference type="EMBL" id="EEU31117.1"/>
    </source>
</evidence>
<comment type="catalytic activity">
    <reaction evidence="5">
        <text>(6S)-5-formyl-5,6,7,8-tetrahydrofolate + ATP = (6R)-5,10-methenyltetrahydrofolate + ADP + phosphate</text>
        <dbReference type="Rhea" id="RHEA:10488"/>
        <dbReference type="ChEBI" id="CHEBI:30616"/>
        <dbReference type="ChEBI" id="CHEBI:43474"/>
        <dbReference type="ChEBI" id="CHEBI:57455"/>
        <dbReference type="ChEBI" id="CHEBI:57457"/>
        <dbReference type="ChEBI" id="CHEBI:456216"/>
        <dbReference type="EC" id="6.3.3.2"/>
    </reaction>
</comment>
<dbReference type="AlphaFoldDB" id="C7XV06"/>
<dbReference type="SUPFAM" id="SSF100950">
    <property type="entry name" value="NagB/RpiA/CoA transferase-like"/>
    <property type="match status" value="1"/>
</dbReference>